<protein>
    <recommendedName>
        <fullName evidence="3">histidine kinase</fullName>
        <ecNumber evidence="3">2.7.13.3</ecNumber>
    </recommendedName>
</protein>
<keyword evidence="10" id="KW-0472">Membrane</keyword>
<feature type="domain" description="HAMP" evidence="12">
    <location>
        <begin position="197"/>
        <end position="251"/>
    </location>
</feature>
<keyword evidence="8" id="KW-1133">Transmembrane helix</keyword>
<dbReference type="InterPro" id="IPR050428">
    <property type="entry name" value="TCS_sensor_his_kinase"/>
</dbReference>
<comment type="catalytic activity">
    <reaction evidence="1">
        <text>ATP + protein L-histidine = ADP + protein N-phospho-L-histidine.</text>
        <dbReference type="EC" id="2.7.13.3"/>
    </reaction>
</comment>
<dbReference type="InterPro" id="IPR036097">
    <property type="entry name" value="HisK_dim/P_sf"/>
</dbReference>
<keyword evidence="7 13" id="KW-0418">Kinase</keyword>
<name>A0ABP8X9T9_9MICO</name>
<evidence type="ECO:0000256" key="8">
    <source>
        <dbReference type="ARBA" id="ARBA00022989"/>
    </source>
</evidence>
<evidence type="ECO:0000256" key="3">
    <source>
        <dbReference type="ARBA" id="ARBA00012438"/>
    </source>
</evidence>
<sequence length="510" mass="53542">MRSGMRSGIRPLRRFSLRVRLLVITAGLLLAGLSLISALLSEHLERYQLDRIDGQLRSFTDLVSRASPSLPPELDAAGELFGPALDLLGAPYLVYLDADGQVDQDLRSAELDGNTLPTLEGLRTVPTDGEVVGLPGADGAERWRAAARPTLGRDGTVIAAAPLAESQATIDALRRSSVLSGGVLLVLLTAVGWLALGRGLRPLRQIEHTAAAIAGGDLTRRVPDLAPPETEIGHLAGSLNTMLGQLEQAFADRAASETRMRDFVWDVSHELRTPLFGIKGSTELYQMGALPDRADVDDAMGRINREATRLAALTEDLLVLAQLDEAPEQLDRTPMDLRTLASDGRLDVRALDPTRAVELTGPGGDGPAGPAPVRADEARLRQVVTNLVGNAAAHTPPGTPVRIGVGTVGDRAVLEVADEGPGMSAEQAGRAFDRFYRVDRSRNRHVVGQGGAGAGLGLAIARSIARAHGGDVELETGLGEGACFRLTLPLSGADPASDTASDPAGPAEGA</sequence>
<dbReference type="SUPFAM" id="SSF55874">
    <property type="entry name" value="ATPase domain of HSP90 chaperone/DNA topoisomerase II/histidine kinase"/>
    <property type="match status" value="1"/>
</dbReference>
<dbReference type="InterPro" id="IPR005467">
    <property type="entry name" value="His_kinase_dom"/>
</dbReference>
<evidence type="ECO:0000256" key="2">
    <source>
        <dbReference type="ARBA" id="ARBA00004236"/>
    </source>
</evidence>
<evidence type="ECO:0000256" key="9">
    <source>
        <dbReference type="ARBA" id="ARBA00023012"/>
    </source>
</evidence>
<dbReference type="SUPFAM" id="SSF47384">
    <property type="entry name" value="Homodimeric domain of signal transducing histidine kinase"/>
    <property type="match status" value="1"/>
</dbReference>
<dbReference type="Pfam" id="PF00672">
    <property type="entry name" value="HAMP"/>
    <property type="match status" value="1"/>
</dbReference>
<dbReference type="InterPro" id="IPR003660">
    <property type="entry name" value="HAMP_dom"/>
</dbReference>
<dbReference type="GO" id="GO:0016301">
    <property type="term" value="F:kinase activity"/>
    <property type="evidence" value="ECO:0007669"/>
    <property type="project" value="UniProtKB-KW"/>
</dbReference>
<dbReference type="CDD" id="cd00075">
    <property type="entry name" value="HATPase"/>
    <property type="match status" value="1"/>
</dbReference>
<keyword evidence="14" id="KW-1185">Reference proteome</keyword>
<dbReference type="PANTHER" id="PTHR45436">
    <property type="entry name" value="SENSOR HISTIDINE KINASE YKOH"/>
    <property type="match status" value="1"/>
</dbReference>
<keyword evidence="6" id="KW-0812">Transmembrane</keyword>
<gene>
    <name evidence="13" type="ORF">GCM10023198_26530</name>
</gene>
<evidence type="ECO:0000256" key="7">
    <source>
        <dbReference type="ARBA" id="ARBA00022777"/>
    </source>
</evidence>
<dbReference type="PANTHER" id="PTHR45436:SF5">
    <property type="entry name" value="SENSOR HISTIDINE KINASE TRCS"/>
    <property type="match status" value="1"/>
</dbReference>
<dbReference type="SUPFAM" id="SSF158472">
    <property type="entry name" value="HAMP domain-like"/>
    <property type="match status" value="1"/>
</dbReference>
<evidence type="ECO:0000256" key="5">
    <source>
        <dbReference type="ARBA" id="ARBA00022679"/>
    </source>
</evidence>
<dbReference type="Gene3D" id="3.30.565.10">
    <property type="entry name" value="Histidine kinase-like ATPase, C-terminal domain"/>
    <property type="match status" value="1"/>
</dbReference>
<dbReference type="InterPro" id="IPR036890">
    <property type="entry name" value="HATPase_C_sf"/>
</dbReference>
<evidence type="ECO:0000313" key="14">
    <source>
        <dbReference type="Proteomes" id="UP001500843"/>
    </source>
</evidence>
<dbReference type="RefSeq" id="WP_253867747.1">
    <property type="nucleotide sequence ID" value="NZ_BAABHM010000011.1"/>
</dbReference>
<dbReference type="Gene3D" id="1.10.287.130">
    <property type="match status" value="1"/>
</dbReference>
<dbReference type="Pfam" id="PF02518">
    <property type="entry name" value="HATPase_c"/>
    <property type="match status" value="1"/>
</dbReference>
<accession>A0ABP8X9T9</accession>
<dbReference type="EMBL" id="BAABHM010000011">
    <property type="protein sequence ID" value="GAA4703763.1"/>
    <property type="molecule type" value="Genomic_DNA"/>
</dbReference>
<dbReference type="Proteomes" id="UP001500843">
    <property type="component" value="Unassembled WGS sequence"/>
</dbReference>
<dbReference type="Pfam" id="PF00512">
    <property type="entry name" value="HisKA"/>
    <property type="match status" value="1"/>
</dbReference>
<dbReference type="InterPro" id="IPR004358">
    <property type="entry name" value="Sig_transdc_His_kin-like_C"/>
</dbReference>
<dbReference type="EC" id="2.7.13.3" evidence="3"/>
<evidence type="ECO:0000259" key="12">
    <source>
        <dbReference type="PROSITE" id="PS50885"/>
    </source>
</evidence>
<keyword evidence="9" id="KW-0902">Two-component regulatory system</keyword>
<dbReference type="PROSITE" id="PS50109">
    <property type="entry name" value="HIS_KIN"/>
    <property type="match status" value="1"/>
</dbReference>
<evidence type="ECO:0000256" key="10">
    <source>
        <dbReference type="ARBA" id="ARBA00023136"/>
    </source>
</evidence>
<dbReference type="Gene3D" id="6.10.340.10">
    <property type="match status" value="1"/>
</dbReference>
<dbReference type="SMART" id="SM00304">
    <property type="entry name" value="HAMP"/>
    <property type="match status" value="1"/>
</dbReference>
<dbReference type="PROSITE" id="PS50885">
    <property type="entry name" value="HAMP"/>
    <property type="match status" value="1"/>
</dbReference>
<organism evidence="13 14">
    <name type="scientific">Promicromonospora umidemergens</name>
    <dbReference type="NCBI Taxonomy" id="629679"/>
    <lineage>
        <taxon>Bacteria</taxon>
        <taxon>Bacillati</taxon>
        <taxon>Actinomycetota</taxon>
        <taxon>Actinomycetes</taxon>
        <taxon>Micrococcales</taxon>
        <taxon>Promicromonosporaceae</taxon>
        <taxon>Promicromonospora</taxon>
    </lineage>
</organism>
<evidence type="ECO:0000256" key="4">
    <source>
        <dbReference type="ARBA" id="ARBA00022553"/>
    </source>
</evidence>
<proteinExistence type="predicted"/>
<dbReference type="SMART" id="SM00388">
    <property type="entry name" value="HisKA"/>
    <property type="match status" value="1"/>
</dbReference>
<dbReference type="InterPro" id="IPR003594">
    <property type="entry name" value="HATPase_dom"/>
</dbReference>
<dbReference type="CDD" id="cd00082">
    <property type="entry name" value="HisKA"/>
    <property type="match status" value="1"/>
</dbReference>
<dbReference type="CDD" id="cd06225">
    <property type="entry name" value="HAMP"/>
    <property type="match status" value="1"/>
</dbReference>
<dbReference type="PRINTS" id="PR00344">
    <property type="entry name" value="BCTRLSENSOR"/>
</dbReference>
<comment type="subcellular location">
    <subcellularLocation>
        <location evidence="2">Cell membrane</location>
    </subcellularLocation>
</comment>
<comment type="caution">
    <text evidence="13">The sequence shown here is derived from an EMBL/GenBank/DDBJ whole genome shotgun (WGS) entry which is preliminary data.</text>
</comment>
<dbReference type="SMART" id="SM00387">
    <property type="entry name" value="HATPase_c"/>
    <property type="match status" value="1"/>
</dbReference>
<dbReference type="InterPro" id="IPR003661">
    <property type="entry name" value="HisK_dim/P_dom"/>
</dbReference>
<keyword evidence="5" id="KW-0808">Transferase</keyword>
<evidence type="ECO:0000313" key="13">
    <source>
        <dbReference type="EMBL" id="GAA4703763.1"/>
    </source>
</evidence>
<keyword evidence="4" id="KW-0597">Phosphoprotein</keyword>
<evidence type="ECO:0000256" key="6">
    <source>
        <dbReference type="ARBA" id="ARBA00022692"/>
    </source>
</evidence>
<evidence type="ECO:0000259" key="11">
    <source>
        <dbReference type="PROSITE" id="PS50109"/>
    </source>
</evidence>
<reference evidence="14" key="1">
    <citation type="journal article" date="2019" name="Int. J. Syst. Evol. Microbiol.">
        <title>The Global Catalogue of Microorganisms (GCM) 10K type strain sequencing project: providing services to taxonomists for standard genome sequencing and annotation.</title>
        <authorList>
            <consortium name="The Broad Institute Genomics Platform"/>
            <consortium name="The Broad Institute Genome Sequencing Center for Infectious Disease"/>
            <person name="Wu L."/>
            <person name="Ma J."/>
        </authorList>
    </citation>
    <scope>NUCLEOTIDE SEQUENCE [LARGE SCALE GENOMIC DNA]</scope>
    <source>
        <strain evidence="14">JCM 17975</strain>
    </source>
</reference>
<evidence type="ECO:0000256" key="1">
    <source>
        <dbReference type="ARBA" id="ARBA00000085"/>
    </source>
</evidence>
<feature type="domain" description="Histidine kinase" evidence="11">
    <location>
        <begin position="266"/>
        <end position="492"/>
    </location>
</feature>